<dbReference type="NCBIfam" id="NF006701">
    <property type="entry name" value="PRK09247.1"/>
    <property type="match status" value="1"/>
</dbReference>
<organism evidence="15 16">
    <name type="scientific">Neolewinella agarilytica</name>
    <dbReference type="NCBI Taxonomy" id="478744"/>
    <lineage>
        <taxon>Bacteria</taxon>
        <taxon>Pseudomonadati</taxon>
        <taxon>Bacteroidota</taxon>
        <taxon>Saprospiria</taxon>
        <taxon>Saprospirales</taxon>
        <taxon>Lewinellaceae</taxon>
        <taxon>Neolewinella</taxon>
    </lineage>
</organism>
<keyword evidence="16" id="KW-1185">Reference proteome</keyword>
<evidence type="ECO:0000313" key="15">
    <source>
        <dbReference type="EMBL" id="SER11662.1"/>
    </source>
</evidence>
<protein>
    <recommendedName>
        <fullName evidence="1">DNA ligase (ATP)</fullName>
        <ecNumber evidence="1">6.5.1.1</ecNumber>
    </recommendedName>
</protein>
<evidence type="ECO:0000256" key="8">
    <source>
        <dbReference type="ARBA" id="ARBA00022840"/>
    </source>
</evidence>
<dbReference type="InterPro" id="IPR036599">
    <property type="entry name" value="DNA_ligase_N_sf"/>
</dbReference>
<dbReference type="InterPro" id="IPR012310">
    <property type="entry name" value="DNA_ligase_ATP-dep_cent"/>
</dbReference>
<gene>
    <name evidence="15" type="ORF">SAMN05444359_12468</name>
</gene>
<dbReference type="Gene3D" id="2.40.50.140">
    <property type="entry name" value="Nucleic acid-binding proteins"/>
    <property type="match status" value="1"/>
</dbReference>
<dbReference type="RefSeq" id="WP_090171669.1">
    <property type="nucleotide sequence ID" value="NZ_FOFB01000024.1"/>
</dbReference>
<keyword evidence="11" id="KW-0234">DNA repair</keyword>
<evidence type="ECO:0000256" key="3">
    <source>
        <dbReference type="ARBA" id="ARBA00022618"/>
    </source>
</evidence>
<dbReference type="EMBL" id="FOFB01000024">
    <property type="protein sequence ID" value="SER11662.1"/>
    <property type="molecule type" value="Genomic_DNA"/>
</dbReference>
<dbReference type="Proteomes" id="UP000199021">
    <property type="component" value="Unassembled WGS sequence"/>
</dbReference>
<reference evidence="16" key="1">
    <citation type="submission" date="2016-10" db="EMBL/GenBank/DDBJ databases">
        <authorList>
            <person name="Varghese N."/>
            <person name="Submissions S."/>
        </authorList>
    </citation>
    <scope>NUCLEOTIDE SEQUENCE [LARGE SCALE GENOMIC DNA]</scope>
    <source>
        <strain evidence="16">DSM 24740</strain>
    </source>
</reference>
<evidence type="ECO:0000256" key="10">
    <source>
        <dbReference type="ARBA" id="ARBA00023172"/>
    </source>
</evidence>
<evidence type="ECO:0000256" key="5">
    <source>
        <dbReference type="ARBA" id="ARBA00022723"/>
    </source>
</evidence>
<dbReference type="Pfam" id="PF04679">
    <property type="entry name" value="DNA_ligase_A_C"/>
    <property type="match status" value="1"/>
</dbReference>
<dbReference type="Pfam" id="PF01068">
    <property type="entry name" value="DNA_ligase_A_M"/>
    <property type="match status" value="1"/>
</dbReference>
<evidence type="ECO:0000256" key="4">
    <source>
        <dbReference type="ARBA" id="ARBA00022705"/>
    </source>
</evidence>
<dbReference type="InterPro" id="IPR012340">
    <property type="entry name" value="NA-bd_OB-fold"/>
</dbReference>
<dbReference type="CDD" id="cd07897">
    <property type="entry name" value="Adenylation_DNA_ligase_Bac1"/>
    <property type="match status" value="1"/>
</dbReference>
<evidence type="ECO:0000256" key="7">
    <source>
        <dbReference type="ARBA" id="ARBA00022763"/>
    </source>
</evidence>
<dbReference type="InterPro" id="IPR026333">
    <property type="entry name" value="ATP_dep_DNA_lig_pp_1105_fam"/>
</dbReference>
<keyword evidence="2 15" id="KW-0436">Ligase</keyword>
<keyword evidence="3" id="KW-0132">Cell division</keyword>
<dbReference type="GO" id="GO:0006281">
    <property type="term" value="P:DNA repair"/>
    <property type="evidence" value="ECO:0007669"/>
    <property type="project" value="UniProtKB-KW"/>
</dbReference>
<dbReference type="OrthoDB" id="9767858at2"/>
<evidence type="ECO:0000259" key="14">
    <source>
        <dbReference type="PROSITE" id="PS50160"/>
    </source>
</evidence>
<dbReference type="GO" id="GO:0003677">
    <property type="term" value="F:DNA binding"/>
    <property type="evidence" value="ECO:0007669"/>
    <property type="project" value="InterPro"/>
</dbReference>
<evidence type="ECO:0000256" key="2">
    <source>
        <dbReference type="ARBA" id="ARBA00022598"/>
    </source>
</evidence>
<keyword evidence="6" id="KW-0547">Nucleotide-binding</keyword>
<proteinExistence type="predicted"/>
<dbReference type="InParanoid" id="A0A1H9LJG9"/>
<keyword evidence="4" id="KW-0235">DNA replication</keyword>
<dbReference type="InterPro" id="IPR012308">
    <property type="entry name" value="DNA_ligase_ATP-dep_N"/>
</dbReference>
<dbReference type="Gene3D" id="1.10.3260.10">
    <property type="entry name" value="DNA ligase, ATP-dependent, N-terminal domain"/>
    <property type="match status" value="1"/>
</dbReference>
<dbReference type="SUPFAM" id="SSF50249">
    <property type="entry name" value="Nucleic acid-binding proteins"/>
    <property type="match status" value="1"/>
</dbReference>
<keyword evidence="8" id="KW-0067">ATP-binding</keyword>
<keyword evidence="7" id="KW-0227">DNA damage</keyword>
<keyword evidence="12" id="KW-0131">Cell cycle</keyword>
<dbReference type="GO" id="GO:0005524">
    <property type="term" value="F:ATP binding"/>
    <property type="evidence" value="ECO:0007669"/>
    <property type="project" value="UniProtKB-KW"/>
</dbReference>
<dbReference type="NCBIfam" id="TIGR04120">
    <property type="entry name" value="DNA_lig_bact"/>
    <property type="match status" value="1"/>
</dbReference>
<keyword evidence="5" id="KW-0479">Metal-binding</keyword>
<dbReference type="GO" id="GO:0006310">
    <property type="term" value="P:DNA recombination"/>
    <property type="evidence" value="ECO:0007669"/>
    <property type="project" value="UniProtKB-KW"/>
</dbReference>
<sequence length="534" mass="61580">MQQFANLFRRLDRTTKTNAKVAALADYFREADDQDKLWTMALLSHRRPKRTVNSKLLRGWAAELAGIDLWLLEESYHVVGDLAESISLVLPPPERSSDRSLSEWIAIVEQLGTYDEDGKREAVTDAWRELDTTERYLFNKLITGGFRVGVSQKLMTRALSQATEVEETNLAHRLMGNWTPHTTTFDELINSESATDNISRPYPFYLAYQLEQEAESLGTPDEWQAEHKWDGIRGQLIVRDGELFVWSRGEELVTDKYPEYHPLAELLPDGTVIDGEILPYANGHPLGFNVLQTRIGRKKVNKKLLQEAPIVLMAYDLLEVGGEDIRARPMSERRELLEELLETHDTQGIVLLSPIYEFSDWKDLAAERETAREKHSEGIMLKRRNSEYKQGRKKGDWWKWKVDPLTIDAVLLYAQRGHGRRANLFTDFTFGVWDGDTLVPFTKAYSGLTDKEFNRITAWVRKNTIDRFGPVRSVKPHHVFEIGFEGIRKSTRHKSGVALRFPRMLRWREDKPKEEANTKADLLAMLEMYGGEDL</sequence>
<dbReference type="SUPFAM" id="SSF56091">
    <property type="entry name" value="DNA ligase/mRNA capping enzyme, catalytic domain"/>
    <property type="match status" value="1"/>
</dbReference>
<dbReference type="PANTHER" id="PTHR45674:SF13">
    <property type="entry name" value="DNA LIGASE-RELATED"/>
    <property type="match status" value="1"/>
</dbReference>
<dbReference type="AlphaFoldDB" id="A0A1H9LJG9"/>
<feature type="domain" description="ATP-dependent DNA ligase family profile" evidence="14">
    <location>
        <begin position="303"/>
        <end position="434"/>
    </location>
</feature>
<dbReference type="EC" id="6.5.1.1" evidence="1"/>
<evidence type="ECO:0000256" key="13">
    <source>
        <dbReference type="ARBA" id="ARBA00034003"/>
    </source>
</evidence>
<dbReference type="GO" id="GO:0003910">
    <property type="term" value="F:DNA ligase (ATP) activity"/>
    <property type="evidence" value="ECO:0007669"/>
    <property type="project" value="UniProtKB-EC"/>
</dbReference>
<dbReference type="GO" id="GO:0006260">
    <property type="term" value="P:DNA replication"/>
    <property type="evidence" value="ECO:0007669"/>
    <property type="project" value="UniProtKB-KW"/>
</dbReference>
<dbReference type="GO" id="GO:0046872">
    <property type="term" value="F:metal ion binding"/>
    <property type="evidence" value="ECO:0007669"/>
    <property type="project" value="UniProtKB-KW"/>
</dbReference>
<comment type="catalytic activity">
    <reaction evidence="13">
        <text>ATP + (deoxyribonucleotide)n-3'-hydroxyl + 5'-phospho-(deoxyribonucleotide)m = (deoxyribonucleotide)n+m + AMP + diphosphate.</text>
        <dbReference type="EC" id="6.5.1.1"/>
    </reaction>
</comment>
<dbReference type="CDD" id="cd07972">
    <property type="entry name" value="OBF_DNA_ligase_Arch_LigB"/>
    <property type="match status" value="1"/>
</dbReference>
<evidence type="ECO:0000313" key="16">
    <source>
        <dbReference type="Proteomes" id="UP000199021"/>
    </source>
</evidence>
<dbReference type="InterPro" id="IPR050191">
    <property type="entry name" value="ATP-dep_DNA_ligase"/>
</dbReference>
<dbReference type="Gene3D" id="3.30.470.30">
    <property type="entry name" value="DNA ligase/mRNA capping enzyme"/>
    <property type="match status" value="1"/>
</dbReference>
<name>A0A1H9LJG9_9BACT</name>
<dbReference type="InterPro" id="IPR012309">
    <property type="entry name" value="DNA_ligase_ATP-dep_C"/>
</dbReference>
<dbReference type="PROSITE" id="PS00697">
    <property type="entry name" value="DNA_LIGASE_A1"/>
    <property type="match status" value="1"/>
</dbReference>
<dbReference type="GO" id="GO:0051301">
    <property type="term" value="P:cell division"/>
    <property type="evidence" value="ECO:0007669"/>
    <property type="project" value="UniProtKB-KW"/>
</dbReference>
<keyword evidence="10" id="KW-0233">DNA recombination</keyword>
<dbReference type="PANTHER" id="PTHR45674">
    <property type="entry name" value="DNA LIGASE 1/3 FAMILY MEMBER"/>
    <property type="match status" value="1"/>
</dbReference>
<dbReference type="Pfam" id="PF04675">
    <property type="entry name" value="DNA_ligase_A_N"/>
    <property type="match status" value="1"/>
</dbReference>
<accession>A0A1H9LJG9</accession>
<evidence type="ECO:0000256" key="12">
    <source>
        <dbReference type="ARBA" id="ARBA00023306"/>
    </source>
</evidence>
<evidence type="ECO:0000256" key="11">
    <source>
        <dbReference type="ARBA" id="ARBA00023204"/>
    </source>
</evidence>
<dbReference type="STRING" id="478744.SAMN05444359_12468"/>
<evidence type="ECO:0000256" key="1">
    <source>
        <dbReference type="ARBA" id="ARBA00012727"/>
    </source>
</evidence>
<dbReference type="PROSITE" id="PS50160">
    <property type="entry name" value="DNA_LIGASE_A3"/>
    <property type="match status" value="1"/>
</dbReference>
<dbReference type="InterPro" id="IPR016059">
    <property type="entry name" value="DNA_ligase_ATP-dep_CS"/>
</dbReference>
<evidence type="ECO:0000256" key="9">
    <source>
        <dbReference type="ARBA" id="ARBA00022842"/>
    </source>
</evidence>
<dbReference type="SUPFAM" id="SSF117018">
    <property type="entry name" value="ATP-dependent DNA ligase DNA-binding domain"/>
    <property type="match status" value="1"/>
</dbReference>
<evidence type="ECO:0000256" key="6">
    <source>
        <dbReference type="ARBA" id="ARBA00022741"/>
    </source>
</evidence>
<keyword evidence="9" id="KW-0460">Magnesium</keyword>